<dbReference type="VEuPathDB" id="PlasmoDB:PmUG01_13038300"/>
<evidence type="ECO:0000256" key="2">
    <source>
        <dbReference type="ARBA" id="ARBA00022840"/>
    </source>
</evidence>
<evidence type="ECO:0000256" key="3">
    <source>
        <dbReference type="ARBA" id="ARBA00022993"/>
    </source>
</evidence>
<dbReference type="GO" id="GO:0004594">
    <property type="term" value="F:pantothenate kinase activity"/>
    <property type="evidence" value="ECO:0007669"/>
    <property type="project" value="UniProtKB-EC"/>
</dbReference>
<dbReference type="OMA" id="DEMNCIM"/>
<dbReference type="Gene3D" id="3.30.420.510">
    <property type="match status" value="1"/>
</dbReference>
<keyword evidence="5" id="KW-1185">Reference proteome</keyword>
<dbReference type="InterPro" id="IPR004567">
    <property type="entry name" value="Type_II_PanK"/>
</dbReference>
<sequence length="648" mass="73966">MSAHIRNSVLGNSNAELVKKRNAYMNNAHEYVENFGRRRYMYKLVNRSKGSVSESDITANSINGGSYSANNINGGSYNANNINGGSYNANNINGGSYNTNNINGGSYNTSALDIGGTLIKVVYLNDEYVRAKSEEVSNEPLAIEIEENKYLYVNFFNIHDLEGTLDFLIKNDLIKKKIMLTGGGSHKYYYSIIDKIVKEEIRKRVKIANENYLLYVWNYSYDEEAFVLYVELCIEREENNENKIIFNKEFLSKFKNYETIRVYLLKCITCNDKMDVSLEYNPNEVGCHSLYTNDDQREQIEACHYSRNVTNANNDNVFVRNINCVNCLSFKRDLIVECFRKDEMSCVMKGIYTLFNVKKSIVTYNSLLRTELPVQIKHPYSPFIIANIGSGISILKSNGHGCYKRISGTAIGGGTLMGIAQTILEKISFEQLIKLASKGTTNLDLKVKHMREDASGSTCINGHALATSFGNVQKILKKKKKKKGEGEGEENYKNQEMNRDIARSLINMVSYNVGYLVCLLAKIHNVFRIFFSGKYVSNHECIMESLTNGVYYYYRYYGLNTTEVCDTPDDKQINNMRIREDKDKDNARYDKKNAYKQVSPNSLYEVIFFLFLFFFKSNDDKTISTGQLPEVLFLKHDAFLGAIGCFFS</sequence>
<dbReference type="GO" id="GO:0005634">
    <property type="term" value="C:nucleus"/>
    <property type="evidence" value="ECO:0007669"/>
    <property type="project" value="TreeGrafter"/>
</dbReference>
<dbReference type="AlphaFoldDB" id="A0A1D3TCW8"/>
<evidence type="ECO:0000313" key="5">
    <source>
        <dbReference type="Proteomes" id="UP000219813"/>
    </source>
</evidence>
<dbReference type="GO" id="GO:0005524">
    <property type="term" value="F:ATP binding"/>
    <property type="evidence" value="ECO:0007669"/>
    <property type="project" value="UniProtKB-KW"/>
</dbReference>
<dbReference type="SUPFAM" id="SSF53067">
    <property type="entry name" value="Actin-like ATPase domain"/>
    <property type="match status" value="2"/>
</dbReference>
<protein>
    <submittedName>
        <fullName evidence="4">Pantothenate kinase, putative</fullName>
        <ecNumber evidence="4">2.7.1.33</ecNumber>
    </submittedName>
</protein>
<gene>
    <name evidence="4" type="primary">PANK</name>
    <name evidence="4" type="ORF">PMUG01_13038300</name>
</gene>
<keyword evidence="1" id="KW-0547">Nucleotide-binding</keyword>
<dbReference type="Gene3D" id="3.30.420.40">
    <property type="match status" value="1"/>
</dbReference>
<keyword evidence="4" id="KW-0808">Transferase</keyword>
<proteinExistence type="predicted"/>
<name>A0A1D3TCW8_PLAMA</name>
<dbReference type="PANTHER" id="PTHR12280">
    <property type="entry name" value="PANTOTHENATE KINASE"/>
    <property type="match status" value="1"/>
</dbReference>
<dbReference type="EC" id="2.7.1.33" evidence="4"/>
<keyword evidence="3" id="KW-0173">Coenzyme A biosynthesis</keyword>
<dbReference type="PANTHER" id="PTHR12280:SF20">
    <property type="entry name" value="4'-PHOSPHOPANTETHEINE PHOSPHATASE"/>
    <property type="match status" value="1"/>
</dbReference>
<dbReference type="OrthoDB" id="498611at2759"/>
<organism evidence="4 5">
    <name type="scientific">Plasmodium malariae</name>
    <dbReference type="NCBI Taxonomy" id="5858"/>
    <lineage>
        <taxon>Eukaryota</taxon>
        <taxon>Sar</taxon>
        <taxon>Alveolata</taxon>
        <taxon>Apicomplexa</taxon>
        <taxon>Aconoidasida</taxon>
        <taxon>Haemosporida</taxon>
        <taxon>Plasmodiidae</taxon>
        <taxon>Plasmodium</taxon>
        <taxon>Plasmodium (Plasmodium)</taxon>
    </lineage>
</organism>
<dbReference type="GO" id="GO:0015937">
    <property type="term" value="P:coenzyme A biosynthetic process"/>
    <property type="evidence" value="ECO:0007669"/>
    <property type="project" value="UniProtKB-KW"/>
</dbReference>
<evidence type="ECO:0000256" key="1">
    <source>
        <dbReference type="ARBA" id="ARBA00022741"/>
    </source>
</evidence>
<accession>A0A1D3TCW8</accession>
<dbReference type="EMBL" id="LT594634">
    <property type="protein sequence ID" value="SCP02736.1"/>
    <property type="molecule type" value="Genomic_DNA"/>
</dbReference>
<evidence type="ECO:0000313" key="4">
    <source>
        <dbReference type="EMBL" id="SCP02736.1"/>
    </source>
</evidence>
<reference evidence="4 5" key="1">
    <citation type="submission" date="2016-06" db="EMBL/GenBank/DDBJ databases">
        <authorList>
            <consortium name="Pathogen Informatics"/>
        </authorList>
    </citation>
    <scope>NUCLEOTIDE SEQUENCE [LARGE SCALE GENOMIC DNA]</scope>
</reference>
<keyword evidence="2" id="KW-0067">ATP-binding</keyword>
<dbReference type="GO" id="GO:0005829">
    <property type="term" value="C:cytosol"/>
    <property type="evidence" value="ECO:0007669"/>
    <property type="project" value="TreeGrafter"/>
</dbReference>
<dbReference type="Proteomes" id="UP000219813">
    <property type="component" value="Chromosome 13"/>
</dbReference>
<keyword evidence="4" id="KW-0418">Kinase</keyword>
<dbReference type="Pfam" id="PF03630">
    <property type="entry name" value="Fumble"/>
    <property type="match status" value="2"/>
</dbReference>
<dbReference type="RefSeq" id="XP_028863768.1">
    <property type="nucleotide sequence ID" value="XM_029007372.1"/>
</dbReference>
<dbReference type="InterPro" id="IPR043129">
    <property type="entry name" value="ATPase_NBD"/>
</dbReference>
<dbReference type="KEGG" id="pmal:PMUG01_13038300"/>
<dbReference type="GeneID" id="39871096"/>